<evidence type="ECO:0000313" key="2">
    <source>
        <dbReference type="EMBL" id="CAI4215987.1"/>
    </source>
</evidence>
<evidence type="ECO:0000313" key="3">
    <source>
        <dbReference type="Proteomes" id="UP000838763"/>
    </source>
</evidence>
<accession>A0A9P1H4S0</accession>
<gene>
    <name evidence="2" type="ORF">PPNO1_LOCUS5659</name>
</gene>
<dbReference type="SUPFAM" id="SSF69118">
    <property type="entry name" value="AhpD-like"/>
    <property type="match status" value="1"/>
</dbReference>
<protein>
    <recommendedName>
        <fullName evidence="4">Carboxymuconolactone decarboxylase-like domain-containing protein</fullName>
    </recommendedName>
</protein>
<dbReference type="InterPro" id="IPR029032">
    <property type="entry name" value="AhpD-like"/>
</dbReference>
<proteinExistence type="predicted"/>
<keyword evidence="3" id="KW-1185">Reference proteome</keyword>
<dbReference type="PANTHER" id="PTHR28180">
    <property type="entry name" value="CONSERVED MITOCHONDRIAL PROTEIN-RELATED"/>
    <property type="match status" value="1"/>
</dbReference>
<dbReference type="OrthoDB" id="5537330at2759"/>
<comment type="caution">
    <text evidence="2">The sequence shown here is derived from an EMBL/GenBank/DDBJ whole genome shotgun (WGS) entry which is preliminary data.</text>
</comment>
<feature type="region of interest" description="Disordered" evidence="1">
    <location>
        <begin position="1"/>
        <end position="20"/>
    </location>
</feature>
<dbReference type="AlphaFoldDB" id="A0A9P1H4S0"/>
<dbReference type="EMBL" id="CALLCH030000014">
    <property type="protein sequence ID" value="CAI4215987.1"/>
    <property type="molecule type" value="Genomic_DNA"/>
</dbReference>
<dbReference type="InterPro" id="IPR052999">
    <property type="entry name" value="PTS1_Protein"/>
</dbReference>
<dbReference type="Gene3D" id="1.20.1290.10">
    <property type="entry name" value="AhpD-like"/>
    <property type="match status" value="1"/>
</dbReference>
<organism evidence="2 3">
    <name type="scientific">Parascedosporium putredinis</name>
    <dbReference type="NCBI Taxonomy" id="1442378"/>
    <lineage>
        <taxon>Eukaryota</taxon>
        <taxon>Fungi</taxon>
        <taxon>Dikarya</taxon>
        <taxon>Ascomycota</taxon>
        <taxon>Pezizomycotina</taxon>
        <taxon>Sordariomycetes</taxon>
        <taxon>Hypocreomycetidae</taxon>
        <taxon>Microascales</taxon>
        <taxon>Microascaceae</taxon>
        <taxon>Parascedosporium</taxon>
    </lineage>
</organism>
<evidence type="ECO:0000256" key="1">
    <source>
        <dbReference type="SAM" id="MobiDB-lite"/>
    </source>
</evidence>
<name>A0A9P1H4S0_9PEZI</name>
<evidence type="ECO:0008006" key="4">
    <source>
        <dbReference type="Google" id="ProtNLM"/>
    </source>
</evidence>
<reference evidence="2" key="1">
    <citation type="submission" date="2022-11" db="EMBL/GenBank/DDBJ databases">
        <authorList>
            <person name="Scott C."/>
            <person name="Bruce N."/>
        </authorList>
    </citation>
    <scope>NUCLEOTIDE SEQUENCE</scope>
</reference>
<dbReference type="Proteomes" id="UP000838763">
    <property type="component" value="Unassembled WGS sequence"/>
</dbReference>
<sequence>MNASNVAPQDPKTKKAYNPALPPESRILLGALDQTEAIQFDNARYYTALLAPNPFFPASARNHSTTASQQQQQQQRQAKLAMASTTTSDARSSKPGLPELFTTIEKRFADSGIGADYWYIFCTATLVGGNDPELCDQLYLHLIAQPQFSTPEQRQALIRSIREVLVKCVCVVGVCKPLEAIMAINQHERQEDKDFSFTREGWQCDEANLERGMGWMRKIYTRNTDSTLDIFNDHKDFGWISRNITYGLYLSDRQVLDDLGTEIAVLASIMIQNLRKETHWHIRGIRRLGVSSDDVQMIWECVHLLADFWA</sequence>
<feature type="region of interest" description="Disordered" evidence="1">
    <location>
        <begin position="59"/>
        <end position="96"/>
    </location>
</feature>
<dbReference type="PANTHER" id="PTHR28180:SF5">
    <property type="entry name" value="DNA POLYMERASE ALPHA SUBUNIT B"/>
    <property type="match status" value="1"/>
</dbReference>